<feature type="repeat" description="PPR" evidence="3">
    <location>
        <begin position="373"/>
        <end position="407"/>
    </location>
</feature>
<dbReference type="InterPro" id="IPR002885">
    <property type="entry name" value="PPR_rpt"/>
</dbReference>
<evidence type="ECO:0000256" key="1">
    <source>
        <dbReference type="ARBA" id="ARBA00007626"/>
    </source>
</evidence>
<dbReference type="Gramene" id="RZC50955">
    <property type="protein sequence ID" value="RZC50955"/>
    <property type="gene ID" value="C5167_019375"/>
</dbReference>
<dbReference type="OMA" id="QDDGCIH"/>
<dbReference type="EMBL" id="CM010716">
    <property type="protein sequence ID" value="RZC50955.1"/>
    <property type="molecule type" value="Genomic_DNA"/>
</dbReference>
<dbReference type="PANTHER" id="PTHR47447:SF21">
    <property type="entry name" value="PENTACOTRIPEPTIDE-REPEAT REGION OF PRORP DOMAIN-CONTAINING PROTEIN"/>
    <property type="match status" value="1"/>
</dbReference>
<dbReference type="AlphaFoldDB" id="A0A4Y7IU49"/>
<feature type="repeat" description="PPR" evidence="3">
    <location>
        <begin position="303"/>
        <end position="337"/>
    </location>
</feature>
<dbReference type="Gene3D" id="1.25.40.10">
    <property type="entry name" value="Tetratricopeptide repeat domain"/>
    <property type="match status" value="3"/>
</dbReference>
<dbReference type="InterPro" id="IPR011990">
    <property type="entry name" value="TPR-like_helical_dom_sf"/>
</dbReference>
<evidence type="ECO:0000256" key="3">
    <source>
        <dbReference type="PROSITE-ProRule" id="PRU00708"/>
    </source>
</evidence>
<keyword evidence="5" id="KW-1185">Reference proteome</keyword>
<feature type="repeat" description="PPR" evidence="3">
    <location>
        <begin position="163"/>
        <end position="197"/>
    </location>
</feature>
<feature type="repeat" description="PPR" evidence="3">
    <location>
        <begin position="268"/>
        <end position="302"/>
    </location>
</feature>
<evidence type="ECO:0000313" key="5">
    <source>
        <dbReference type="Proteomes" id="UP000316621"/>
    </source>
</evidence>
<feature type="repeat" description="PPR" evidence="3">
    <location>
        <begin position="408"/>
        <end position="442"/>
    </location>
</feature>
<keyword evidence="2" id="KW-0677">Repeat</keyword>
<comment type="similarity">
    <text evidence="1">Belongs to the PPR family. P subfamily.</text>
</comment>
<evidence type="ECO:0000313" key="4">
    <source>
        <dbReference type="EMBL" id="RZC50955.1"/>
    </source>
</evidence>
<reference evidence="4 5" key="1">
    <citation type="journal article" date="2018" name="Science">
        <title>The opium poppy genome and morphinan production.</title>
        <authorList>
            <person name="Guo L."/>
            <person name="Winzer T."/>
            <person name="Yang X."/>
            <person name="Li Y."/>
            <person name="Ning Z."/>
            <person name="He Z."/>
            <person name="Teodor R."/>
            <person name="Lu Y."/>
            <person name="Bowser T.A."/>
            <person name="Graham I.A."/>
            <person name="Ye K."/>
        </authorList>
    </citation>
    <scope>NUCLEOTIDE SEQUENCE [LARGE SCALE GENOMIC DNA]</scope>
    <source>
        <strain evidence="5">cv. HN1</strain>
        <tissue evidence="4">Leaves</tissue>
    </source>
</reference>
<dbReference type="Pfam" id="PF13041">
    <property type="entry name" value="PPR_2"/>
    <property type="match status" value="1"/>
</dbReference>
<gene>
    <name evidence="4" type="ORF">C5167_019375</name>
</gene>
<accession>A0A4Y7IU49</accession>
<sequence length="489" mass="56734">MGISHYHRYVSRLFLCDASSSSFRNNNIDENASDITADDFRKSAKTSFGFDSDGQNVFEETLLGVSSYNDSDDDSEECLWSRRRPFSDIVVDVDRILRVLQQDRPSFDTILALDKLRLNVCSKIVREVLVKISKRFSASKVRCARLVYEFFMWSARQESYRHTSNEYNLAIKVCAECEMYSTIEELLDEMMKSGCRTTARTFNLVMYNSGNVRNARRLLLRFFNSKTFYCGPFRLSCNAILHSLLVMKQYKLIEWFYRRMRFEGHSPDTLTYNIILCTKIRLKKWGQFHDLHCEMIKNGFLPDLHTYNIILYMHGKADNKHLAIEVLNSMREEGCDPSVLHFTSLIYGLSRAGNLEACEFFLDEMIKIGCMPDVVCYTVLVTGYVVKGHLEKAQEMFDEMIVKGQLPNVFTYNSIIRGLCNAGKFCEAHSMLEKMEFKGCNPNFVVYRTLLISLRSAGRFSEADEILGLMVKKGFKRYKLYQSDRSRKS</sequence>
<feature type="repeat" description="PPR" evidence="3">
    <location>
        <begin position="338"/>
        <end position="372"/>
    </location>
</feature>
<protein>
    <recommendedName>
        <fullName evidence="6">Pentacotripeptide-repeat region of PRORP domain-containing protein</fullName>
    </recommendedName>
</protein>
<dbReference type="PROSITE" id="PS51375">
    <property type="entry name" value="PPR"/>
    <property type="match status" value="7"/>
</dbReference>
<proteinExistence type="inferred from homology"/>
<dbReference type="NCBIfam" id="TIGR00756">
    <property type="entry name" value="PPR"/>
    <property type="match status" value="5"/>
</dbReference>
<dbReference type="PANTHER" id="PTHR47447">
    <property type="entry name" value="OS03G0856100 PROTEIN"/>
    <property type="match status" value="1"/>
</dbReference>
<dbReference type="Pfam" id="PF01535">
    <property type="entry name" value="PPR"/>
    <property type="match status" value="2"/>
</dbReference>
<organism evidence="4 5">
    <name type="scientific">Papaver somniferum</name>
    <name type="common">Opium poppy</name>
    <dbReference type="NCBI Taxonomy" id="3469"/>
    <lineage>
        <taxon>Eukaryota</taxon>
        <taxon>Viridiplantae</taxon>
        <taxon>Streptophyta</taxon>
        <taxon>Embryophyta</taxon>
        <taxon>Tracheophyta</taxon>
        <taxon>Spermatophyta</taxon>
        <taxon>Magnoliopsida</taxon>
        <taxon>Ranunculales</taxon>
        <taxon>Papaveraceae</taxon>
        <taxon>Papaveroideae</taxon>
        <taxon>Papaver</taxon>
    </lineage>
</organism>
<feature type="repeat" description="PPR" evidence="3">
    <location>
        <begin position="443"/>
        <end position="477"/>
    </location>
</feature>
<evidence type="ECO:0008006" key="6">
    <source>
        <dbReference type="Google" id="ProtNLM"/>
    </source>
</evidence>
<evidence type="ECO:0000256" key="2">
    <source>
        <dbReference type="ARBA" id="ARBA00022737"/>
    </source>
</evidence>
<dbReference type="Proteomes" id="UP000316621">
    <property type="component" value="Chromosome 2"/>
</dbReference>
<name>A0A4Y7IU49_PAPSO</name>
<dbReference type="Pfam" id="PF13812">
    <property type="entry name" value="PPR_3"/>
    <property type="match status" value="2"/>
</dbReference>